<dbReference type="EC" id="3.5.1.91" evidence="2"/>
<dbReference type="InterPro" id="IPR011059">
    <property type="entry name" value="Metal-dep_hydrolase_composite"/>
</dbReference>
<dbReference type="Proteomes" id="UP000095651">
    <property type="component" value="Unassembled WGS sequence"/>
</dbReference>
<dbReference type="Gene3D" id="2.30.40.10">
    <property type="entry name" value="Urease, subunit C, domain 1"/>
    <property type="match status" value="1"/>
</dbReference>
<dbReference type="EMBL" id="CYZE01000008">
    <property type="protein sequence ID" value="CUO58780.1"/>
    <property type="molecule type" value="Genomic_DNA"/>
</dbReference>
<name>A0A174GCZ7_9FIRM</name>
<dbReference type="Pfam" id="PF07969">
    <property type="entry name" value="Amidohydro_3"/>
    <property type="match status" value="1"/>
</dbReference>
<dbReference type="PANTHER" id="PTHR22642:SF2">
    <property type="entry name" value="PROTEIN LONG AFTER FAR-RED 3"/>
    <property type="match status" value="1"/>
</dbReference>
<gene>
    <name evidence="2" type="primary">nfdA_1</name>
    <name evidence="2" type="ORF">ERS852407_03291</name>
</gene>
<evidence type="ECO:0000313" key="3">
    <source>
        <dbReference type="Proteomes" id="UP000095651"/>
    </source>
</evidence>
<keyword evidence="2" id="KW-0378">Hydrolase</keyword>
<dbReference type="InterPro" id="IPR013108">
    <property type="entry name" value="Amidohydro_3"/>
</dbReference>
<dbReference type="AlphaFoldDB" id="A0A174GCZ7"/>
<evidence type="ECO:0000313" key="2">
    <source>
        <dbReference type="EMBL" id="CUO58780.1"/>
    </source>
</evidence>
<dbReference type="GO" id="GO:0016810">
    <property type="term" value="F:hydrolase activity, acting on carbon-nitrogen (but not peptide) bonds"/>
    <property type="evidence" value="ECO:0007669"/>
    <property type="project" value="InterPro"/>
</dbReference>
<organism evidence="2 3">
    <name type="scientific">Hungatella hathewayi</name>
    <dbReference type="NCBI Taxonomy" id="154046"/>
    <lineage>
        <taxon>Bacteria</taxon>
        <taxon>Bacillati</taxon>
        <taxon>Bacillota</taxon>
        <taxon>Clostridia</taxon>
        <taxon>Lachnospirales</taxon>
        <taxon>Lachnospiraceae</taxon>
        <taxon>Hungatella</taxon>
    </lineage>
</organism>
<sequence length="537" mass="58762">MDKILYHGTFLTMDESRTEPEAVLIRDGMIGGTGTLEEMKALAPDGALWDMEGHTVLPGFIDGHSHLSAVAYQLLIANLKPSPLGACDSVEDVVQVLKTFLETHSLKPGQWLLGMGYDNSVFPEGVHPTKEDLDRVSTEIPIAATHVSGHLCVVNTKGLELLGYTGDHFTVPEGGVVEPTGLLKEQAFLGKNGVMQGPAPEDVVKAVGDASELYASYGLTTVHDGKVTEGQYQLLKGAASMGLLKNDVVMYLIPELAGQFLTEQGPEALAAKGYENHLRPAGVKLFLDGSPQGKTAWLSEPYYVVPDGEKPDYRGFPVQTEAYVMDIMRTCVKNRWQINVHANGDEAIEQMIRCYQSVLEETGSEKNLRPVVIHCQTVREDQLDRMKEIGMIASFFLDHVYYWGDYHYESVLGPERAAYISPARSALERGVSFTLHQDSPVAPPDVMGAVHNAVNRKTAKGRVLGAEQTITVMEALKAVTVNGAYQIFEEDRKGSIAAGKAADLVILEKNPLTVPKDELREIRVLETIKSGDTIFRL</sequence>
<dbReference type="Gene3D" id="3.20.20.140">
    <property type="entry name" value="Metal-dependent hydrolases"/>
    <property type="match status" value="1"/>
</dbReference>
<dbReference type="CDD" id="cd01300">
    <property type="entry name" value="YtcJ_like"/>
    <property type="match status" value="1"/>
</dbReference>
<dbReference type="InterPro" id="IPR033932">
    <property type="entry name" value="YtcJ-like"/>
</dbReference>
<protein>
    <submittedName>
        <fullName evidence="2">Amidohydrolase</fullName>
        <ecNumber evidence="2">3.5.1.91</ecNumber>
    </submittedName>
</protein>
<dbReference type="SUPFAM" id="SSF51338">
    <property type="entry name" value="Composite domain of metallo-dependent hydrolases"/>
    <property type="match status" value="1"/>
</dbReference>
<reference evidence="2 3" key="1">
    <citation type="submission" date="2015-09" db="EMBL/GenBank/DDBJ databases">
        <authorList>
            <consortium name="Pathogen Informatics"/>
        </authorList>
    </citation>
    <scope>NUCLEOTIDE SEQUENCE [LARGE SCALE GENOMIC DNA]</scope>
    <source>
        <strain evidence="2 3">2789STDY5608850</strain>
    </source>
</reference>
<dbReference type="PANTHER" id="PTHR22642">
    <property type="entry name" value="IMIDAZOLONEPROPIONASE"/>
    <property type="match status" value="1"/>
</dbReference>
<dbReference type="Gene3D" id="3.10.310.70">
    <property type="match status" value="1"/>
</dbReference>
<dbReference type="InterPro" id="IPR032466">
    <property type="entry name" value="Metal_Hydrolase"/>
</dbReference>
<proteinExistence type="predicted"/>
<dbReference type="RefSeq" id="WP_055656807.1">
    <property type="nucleotide sequence ID" value="NZ_CABIXC010000008.1"/>
</dbReference>
<feature type="domain" description="Amidohydrolase 3" evidence="1">
    <location>
        <begin position="50"/>
        <end position="534"/>
    </location>
</feature>
<evidence type="ECO:0000259" key="1">
    <source>
        <dbReference type="Pfam" id="PF07969"/>
    </source>
</evidence>
<accession>A0A174GCZ7</accession>
<dbReference type="SUPFAM" id="SSF51556">
    <property type="entry name" value="Metallo-dependent hydrolases"/>
    <property type="match status" value="1"/>
</dbReference>